<dbReference type="Proteomes" id="UP000199169">
    <property type="component" value="Unassembled WGS sequence"/>
</dbReference>
<dbReference type="EMBL" id="FLQX01000111">
    <property type="protein sequence ID" value="SBT06620.1"/>
    <property type="molecule type" value="Genomic_DNA"/>
</dbReference>
<evidence type="ECO:0000313" key="1">
    <source>
        <dbReference type="EMBL" id="SBT06620.1"/>
    </source>
</evidence>
<accession>A0A1A8XN82</accession>
<proteinExistence type="predicted"/>
<reference evidence="2" key="1">
    <citation type="submission" date="2016-06" db="EMBL/GenBank/DDBJ databases">
        <authorList>
            <person name="McIlroy S.J."/>
            <person name="Karst S.M."/>
            <person name="Albertsen M."/>
        </authorList>
    </citation>
    <scope>NUCLEOTIDE SEQUENCE [LARGE SCALE GENOMIC DNA]</scope>
</reference>
<protein>
    <submittedName>
        <fullName evidence="1">Uncharacterized protein</fullName>
    </submittedName>
</protein>
<name>A0A1A8XN82_9PROT</name>
<gene>
    <name evidence="1" type="ORF">ACCAA_350039</name>
</gene>
<keyword evidence="2" id="KW-1185">Reference proteome</keyword>
<sequence>MHAAFESEASLACMANFMMLL</sequence>
<dbReference type="AlphaFoldDB" id="A0A1A8XN82"/>
<evidence type="ECO:0000313" key="2">
    <source>
        <dbReference type="Proteomes" id="UP000199169"/>
    </source>
</evidence>
<organism evidence="1 2">
    <name type="scientific">Candidatus Accumulibacter aalborgensis</name>
    <dbReference type="NCBI Taxonomy" id="1860102"/>
    <lineage>
        <taxon>Bacteria</taxon>
        <taxon>Pseudomonadati</taxon>
        <taxon>Pseudomonadota</taxon>
        <taxon>Betaproteobacteria</taxon>
        <taxon>Candidatus Accumulibacter</taxon>
    </lineage>
</organism>